<organism evidence="1 2">
    <name type="scientific">Nelumbo nucifera</name>
    <name type="common">Sacred lotus</name>
    <dbReference type="NCBI Taxonomy" id="4432"/>
    <lineage>
        <taxon>Eukaryota</taxon>
        <taxon>Viridiplantae</taxon>
        <taxon>Streptophyta</taxon>
        <taxon>Embryophyta</taxon>
        <taxon>Tracheophyta</taxon>
        <taxon>Spermatophyta</taxon>
        <taxon>Magnoliopsida</taxon>
        <taxon>Proteales</taxon>
        <taxon>Nelumbonaceae</taxon>
        <taxon>Nelumbo</taxon>
    </lineage>
</organism>
<reference evidence="1 2" key="1">
    <citation type="journal article" date="2020" name="Mol. Biol. Evol.">
        <title>Distinct Expression and Methylation Patterns for Genes with Different Fates following a Single Whole-Genome Duplication in Flowering Plants.</title>
        <authorList>
            <person name="Shi T."/>
            <person name="Rahmani R.S."/>
            <person name="Gugger P.F."/>
            <person name="Wang M."/>
            <person name="Li H."/>
            <person name="Zhang Y."/>
            <person name="Li Z."/>
            <person name="Wang Q."/>
            <person name="Van de Peer Y."/>
            <person name="Marchal K."/>
            <person name="Chen J."/>
        </authorList>
    </citation>
    <scope>NUCLEOTIDE SEQUENCE [LARGE SCALE GENOMIC DNA]</scope>
    <source>
        <tissue evidence="1">Leaf</tissue>
    </source>
</reference>
<accession>A0A822Z2K5</accession>
<dbReference type="Proteomes" id="UP000607653">
    <property type="component" value="Unassembled WGS sequence"/>
</dbReference>
<keyword evidence="2" id="KW-1185">Reference proteome</keyword>
<sequence>MDHRDSGETSLAFFDSVKEKLEHIETPELDFPVQCLSSGHDVPSTLPPSLLLQPLPTAWFSPSRNFSTEKWTGPKAPTTLRSSTQSHKRFMGLGSYTAWMQSEDSVPTMSGRIHGVPSTCINTPGSGIPTWWSFKEKFSSG</sequence>
<dbReference type="EMBL" id="DUZY01000004">
    <property type="protein sequence ID" value="DAD37931.1"/>
    <property type="molecule type" value="Genomic_DNA"/>
</dbReference>
<evidence type="ECO:0000313" key="1">
    <source>
        <dbReference type="EMBL" id="DAD37931.1"/>
    </source>
</evidence>
<comment type="caution">
    <text evidence="1">The sequence shown here is derived from an EMBL/GenBank/DDBJ whole genome shotgun (WGS) entry which is preliminary data.</text>
</comment>
<dbReference type="AlphaFoldDB" id="A0A822Z2K5"/>
<protein>
    <submittedName>
        <fullName evidence="1">Uncharacterized protein</fullName>
    </submittedName>
</protein>
<proteinExistence type="predicted"/>
<gene>
    <name evidence="1" type="ORF">HUJ06_008572</name>
</gene>
<name>A0A822Z2K5_NELNU</name>
<evidence type="ECO:0000313" key="2">
    <source>
        <dbReference type="Proteomes" id="UP000607653"/>
    </source>
</evidence>